<comment type="similarity">
    <text evidence="2">Belongs to the glutaminyl-peptide cyclotransferase family.</text>
</comment>
<keyword evidence="4" id="KW-0808">Transferase</keyword>
<evidence type="ECO:0000256" key="5">
    <source>
        <dbReference type="ARBA" id="ARBA00023315"/>
    </source>
</evidence>
<dbReference type="Proteomes" id="UP001158576">
    <property type="component" value="Chromosome XSR"/>
</dbReference>
<reference evidence="7 8" key="1">
    <citation type="submission" date="2021-04" db="EMBL/GenBank/DDBJ databases">
        <authorList>
            <person name="Bliznina A."/>
        </authorList>
    </citation>
    <scope>NUCLEOTIDE SEQUENCE [LARGE SCALE GENOMIC DNA]</scope>
</reference>
<sequence length="392" mass="45206">MGKVRRQVKRWSWWGEFWLKRRAGQLTMSAILGTVLYFALAPAAEAEFDSQAWARVQTAITVVQFIPRFSLQAKWNHPLFELPQNRLTSLADAHDPQFMWNRYLKPILIPRPVGSENLRQVQKHIENSLTELNAGWTIELDKFREKPPAPYEEQEFTSIIATLNPKAPRKLVIACHYESKIIKGGEFVAATDSAVPCAMMLNAARELDLLLAAQKKHNPEITLQLIFLDGEEAFVDWTDTDSIYGARHLAAKWARTPFPTQNSEHNVLDSIDAFVLLDLLGAQNPQFESHFKETENLHSQLRSIEKRLHQNELLSAHLKENAYFVTSKRYAGRISDDHLPFLHRGVRVVHWISTPFPRQWHKLEDDESNLHRPTVANLCKILNIFIAEYLHL</sequence>
<evidence type="ECO:0000256" key="2">
    <source>
        <dbReference type="ARBA" id="ARBA00006014"/>
    </source>
</evidence>
<evidence type="ECO:0000256" key="3">
    <source>
        <dbReference type="ARBA" id="ARBA00012012"/>
    </source>
</evidence>
<dbReference type="InterPro" id="IPR040234">
    <property type="entry name" value="QC/QCL"/>
</dbReference>
<dbReference type="Pfam" id="PF04389">
    <property type="entry name" value="Peptidase_M28"/>
    <property type="match status" value="1"/>
</dbReference>
<comment type="catalytic activity">
    <reaction evidence="1">
        <text>N-terminal L-glutaminyl-[peptide] = N-terminal 5-oxo-L-prolyl-[peptide] + NH4(+)</text>
        <dbReference type="Rhea" id="RHEA:23652"/>
        <dbReference type="Rhea" id="RHEA-COMP:11736"/>
        <dbReference type="Rhea" id="RHEA-COMP:11846"/>
        <dbReference type="ChEBI" id="CHEBI:28938"/>
        <dbReference type="ChEBI" id="CHEBI:64722"/>
        <dbReference type="ChEBI" id="CHEBI:87215"/>
        <dbReference type="EC" id="2.3.2.5"/>
    </reaction>
</comment>
<evidence type="ECO:0000259" key="6">
    <source>
        <dbReference type="Pfam" id="PF04389"/>
    </source>
</evidence>
<dbReference type="CDD" id="cd03880">
    <property type="entry name" value="M28_QC_like"/>
    <property type="match status" value="1"/>
</dbReference>
<accession>A0ABN7SHQ0</accession>
<keyword evidence="5" id="KW-0012">Acyltransferase</keyword>
<dbReference type="EMBL" id="OU015569">
    <property type="protein sequence ID" value="CAG5100336.1"/>
    <property type="molecule type" value="Genomic_DNA"/>
</dbReference>
<dbReference type="EC" id="2.3.2.5" evidence="3"/>
<evidence type="ECO:0000313" key="8">
    <source>
        <dbReference type="Proteomes" id="UP001158576"/>
    </source>
</evidence>
<dbReference type="InterPro" id="IPR007484">
    <property type="entry name" value="Peptidase_M28"/>
</dbReference>
<name>A0ABN7SHQ0_OIKDI</name>
<evidence type="ECO:0000256" key="4">
    <source>
        <dbReference type="ARBA" id="ARBA00022679"/>
    </source>
</evidence>
<keyword evidence="8" id="KW-1185">Reference proteome</keyword>
<dbReference type="PANTHER" id="PTHR12283:SF6">
    <property type="entry name" value="GLUTAMINYL-PEPTIDE CYCLOTRANSFERASE-RELATED"/>
    <property type="match status" value="1"/>
</dbReference>
<evidence type="ECO:0000313" key="7">
    <source>
        <dbReference type="EMBL" id="CAG5100336.1"/>
    </source>
</evidence>
<organism evidence="7 8">
    <name type="scientific">Oikopleura dioica</name>
    <name type="common">Tunicate</name>
    <dbReference type="NCBI Taxonomy" id="34765"/>
    <lineage>
        <taxon>Eukaryota</taxon>
        <taxon>Metazoa</taxon>
        <taxon>Chordata</taxon>
        <taxon>Tunicata</taxon>
        <taxon>Appendicularia</taxon>
        <taxon>Copelata</taxon>
        <taxon>Oikopleuridae</taxon>
        <taxon>Oikopleura</taxon>
    </lineage>
</organism>
<dbReference type="InterPro" id="IPR037457">
    <property type="entry name" value="M28_QC"/>
</dbReference>
<evidence type="ECO:0000256" key="1">
    <source>
        <dbReference type="ARBA" id="ARBA00000001"/>
    </source>
</evidence>
<dbReference type="SUPFAM" id="SSF53187">
    <property type="entry name" value="Zn-dependent exopeptidases"/>
    <property type="match status" value="1"/>
</dbReference>
<gene>
    <name evidence="7" type="ORF">OKIOD_LOCUS8514</name>
</gene>
<proteinExistence type="inferred from homology"/>
<dbReference type="PANTHER" id="PTHR12283">
    <property type="entry name" value="GLUTAMINYL-PEPTIDE CYCLOTRANSFERASE"/>
    <property type="match status" value="1"/>
</dbReference>
<feature type="domain" description="Peptidase M28" evidence="6">
    <location>
        <begin position="159"/>
        <end position="378"/>
    </location>
</feature>
<dbReference type="Gene3D" id="3.40.630.10">
    <property type="entry name" value="Zn peptidases"/>
    <property type="match status" value="1"/>
</dbReference>
<protein>
    <recommendedName>
        <fullName evidence="3">glutaminyl-peptide cyclotransferase</fullName>
        <ecNumber evidence="3">2.3.2.5</ecNumber>
    </recommendedName>
</protein>